<protein>
    <submittedName>
        <fullName evidence="2">Uncharacterized protein</fullName>
    </submittedName>
</protein>
<sequence length="314" mass="35012">MAIAQAPLCPRLLSWSLAASLRHAYSTAPPTATTSRRANTNIKANTSQRASRSEGGSNTSPKQARERARQEGRPRRPPALTTTGTSSEKNRKYNGANTDTKKRSGPPMFVPAHAKKFIRNGHLQTTPDVWEFLQSTGIEYDNSKTKLLSLGPGHIPITETFACKVTYSTSHIMHPFHLPYLAPNGHPLIEGIKAKYRAKKETQPLWAYFIGRNEQTNLVRSIAHGRMAYEFWTALNKLEEKEDPERRATGTVMVTVYDSKKAASSPAVQFGKVLAEAVVREHRNRPKNRKRGDGDDEAAGEARKRNPRKGSQSW</sequence>
<evidence type="ECO:0000313" key="3">
    <source>
        <dbReference type="Proteomes" id="UP001498476"/>
    </source>
</evidence>
<dbReference type="Proteomes" id="UP001498476">
    <property type="component" value="Unassembled WGS sequence"/>
</dbReference>
<reference evidence="2 3" key="1">
    <citation type="journal article" date="2025" name="Microbiol. Resour. Announc.">
        <title>Draft genome sequences for Neonectria magnoliae and Neonectria punicea, canker pathogens of Liriodendron tulipifera and Acer saccharum in West Virginia.</title>
        <authorList>
            <person name="Petronek H.M."/>
            <person name="Kasson M.T."/>
            <person name="Metheny A.M."/>
            <person name="Stauder C.M."/>
            <person name="Lovett B."/>
            <person name="Lynch S.C."/>
            <person name="Garnas J.R."/>
            <person name="Kasson L.R."/>
            <person name="Stajich J.E."/>
        </authorList>
    </citation>
    <scope>NUCLEOTIDE SEQUENCE [LARGE SCALE GENOMIC DNA]</scope>
    <source>
        <strain evidence="2 3">NRRL 64653</strain>
    </source>
</reference>
<evidence type="ECO:0000256" key="1">
    <source>
        <dbReference type="SAM" id="MobiDB-lite"/>
    </source>
</evidence>
<proteinExistence type="predicted"/>
<comment type="caution">
    <text evidence="2">The sequence shown here is derived from an EMBL/GenBank/DDBJ whole genome shotgun (WGS) entry which is preliminary data.</text>
</comment>
<evidence type="ECO:0000313" key="2">
    <source>
        <dbReference type="EMBL" id="KAK7402859.1"/>
    </source>
</evidence>
<feature type="compositionally biased region" description="Low complexity" evidence="1">
    <location>
        <begin position="27"/>
        <end position="41"/>
    </location>
</feature>
<dbReference type="EMBL" id="JAZAVJ010000277">
    <property type="protein sequence ID" value="KAK7402859.1"/>
    <property type="molecule type" value="Genomic_DNA"/>
</dbReference>
<feature type="region of interest" description="Disordered" evidence="1">
    <location>
        <begin position="27"/>
        <end position="108"/>
    </location>
</feature>
<keyword evidence="3" id="KW-1185">Reference proteome</keyword>
<gene>
    <name evidence="2" type="ORF">QQX98_011389</name>
</gene>
<feature type="region of interest" description="Disordered" evidence="1">
    <location>
        <begin position="279"/>
        <end position="314"/>
    </location>
</feature>
<feature type="compositionally biased region" description="Basic and acidic residues" evidence="1">
    <location>
        <begin position="63"/>
        <end position="74"/>
    </location>
</feature>
<name>A0ABR1GM77_9HYPO</name>
<organism evidence="2 3">
    <name type="scientific">Neonectria punicea</name>
    <dbReference type="NCBI Taxonomy" id="979145"/>
    <lineage>
        <taxon>Eukaryota</taxon>
        <taxon>Fungi</taxon>
        <taxon>Dikarya</taxon>
        <taxon>Ascomycota</taxon>
        <taxon>Pezizomycotina</taxon>
        <taxon>Sordariomycetes</taxon>
        <taxon>Hypocreomycetidae</taxon>
        <taxon>Hypocreales</taxon>
        <taxon>Nectriaceae</taxon>
        <taxon>Neonectria</taxon>
    </lineage>
</organism>
<accession>A0ABR1GM77</accession>
<feature type="compositionally biased region" description="Polar residues" evidence="1">
    <location>
        <begin position="42"/>
        <end position="62"/>
    </location>
</feature>